<evidence type="ECO:0000313" key="2">
    <source>
        <dbReference type="EMBL" id="RMC36691.1"/>
    </source>
</evidence>
<reference evidence="2 3" key="1">
    <citation type="submission" date="2018-07" db="EMBL/GenBank/DDBJ databases">
        <authorList>
            <person name="Zhang Y."/>
            <person name="Wang L."/>
            <person name="Ma S."/>
        </authorList>
    </citation>
    <scope>NUCLEOTIDE SEQUENCE [LARGE SCALE GENOMIC DNA]</scope>
    <source>
        <strain evidence="2 3">4-2</strain>
    </source>
</reference>
<organism evidence="2 3">
    <name type="scientific">Paracoccus alkanivorans</name>
    <dbReference type="NCBI Taxonomy" id="2116655"/>
    <lineage>
        <taxon>Bacteria</taxon>
        <taxon>Pseudomonadati</taxon>
        <taxon>Pseudomonadota</taxon>
        <taxon>Alphaproteobacteria</taxon>
        <taxon>Rhodobacterales</taxon>
        <taxon>Paracoccaceae</taxon>
        <taxon>Paracoccus</taxon>
    </lineage>
</organism>
<dbReference type="OrthoDB" id="6305173at2"/>
<dbReference type="InterPro" id="IPR003587">
    <property type="entry name" value="Hint_dom_N"/>
</dbReference>
<dbReference type="Gene3D" id="2.170.16.10">
    <property type="entry name" value="Hedgehog/Intein (Hint) domain"/>
    <property type="match status" value="1"/>
</dbReference>
<evidence type="ECO:0000313" key="3">
    <source>
        <dbReference type="Proteomes" id="UP000273516"/>
    </source>
</evidence>
<keyword evidence="3" id="KW-1185">Reference proteome</keyword>
<dbReference type="Proteomes" id="UP000273516">
    <property type="component" value="Unassembled WGS sequence"/>
</dbReference>
<dbReference type="InterPro" id="IPR036844">
    <property type="entry name" value="Hint_dom_sf"/>
</dbReference>
<gene>
    <name evidence="2" type="ORF">C9E81_07085</name>
</gene>
<dbReference type="EMBL" id="QOKZ01000002">
    <property type="protein sequence ID" value="RMC36691.1"/>
    <property type="molecule type" value="Genomic_DNA"/>
</dbReference>
<dbReference type="InterPro" id="IPR028992">
    <property type="entry name" value="Hedgehog/Intein_dom"/>
</dbReference>
<sequence>MEAKPIQALKLGTLSTATNSGLAASRDAWEYQTPCFTRGVAITVRDGQKPVEDLAVGDLVLTRDNGLQPIRWIGSRKVDGIFLECNPKLRPIRIRAGALGRNTPASDLIVSPQHRILVRSKLAQRMFGIDEVLVAARQLLDVDGIEIARDMPEVEYFHFMFDDHQLVLANGAETESLYAGPGALKAVGPAARDEILALFPELRELDSEVVAQPARPLVEGRTARHLIGRHALTGRELIS</sequence>
<evidence type="ECO:0000259" key="1">
    <source>
        <dbReference type="SMART" id="SM00306"/>
    </source>
</evidence>
<dbReference type="Pfam" id="PF13403">
    <property type="entry name" value="Hint_2"/>
    <property type="match status" value="1"/>
</dbReference>
<dbReference type="AlphaFoldDB" id="A0A3M0MGE8"/>
<protein>
    <submittedName>
        <fullName evidence="2">Hemolysin</fullName>
    </submittedName>
</protein>
<dbReference type="SUPFAM" id="SSF51294">
    <property type="entry name" value="Hedgehog/intein (Hint) domain"/>
    <property type="match status" value="1"/>
</dbReference>
<dbReference type="SMART" id="SM00306">
    <property type="entry name" value="HintN"/>
    <property type="match status" value="1"/>
</dbReference>
<name>A0A3M0MGE8_9RHOB</name>
<comment type="caution">
    <text evidence="2">The sequence shown here is derived from an EMBL/GenBank/DDBJ whole genome shotgun (WGS) entry which is preliminary data.</text>
</comment>
<proteinExistence type="predicted"/>
<feature type="domain" description="Hint" evidence="1">
    <location>
        <begin position="33"/>
        <end position="136"/>
    </location>
</feature>
<accession>A0A3M0MGE8</accession>